<protein>
    <recommendedName>
        <fullName evidence="1">Putative auto-transporter adhesin head GIN domain-containing protein</fullName>
    </recommendedName>
</protein>
<feature type="domain" description="Putative auto-transporter adhesin head GIN" evidence="1">
    <location>
        <begin position="42"/>
        <end position="222"/>
    </location>
</feature>
<organism evidence="2 3">
    <name type="scientific">Tannerella sp. oral taxon BU063 isolate Cell 5</name>
    <dbReference type="NCBI Taxonomy" id="1410950"/>
    <lineage>
        <taxon>Bacteria</taxon>
        <taxon>Pseudomonadati</taxon>
        <taxon>Bacteroidota</taxon>
        <taxon>Bacteroidia</taxon>
        <taxon>Bacteroidales</taxon>
        <taxon>Tannerellaceae</taxon>
        <taxon>Tannerella</taxon>
    </lineage>
</organism>
<name>W2CCH2_9BACT</name>
<accession>W2CCH2</accession>
<dbReference type="AlphaFoldDB" id="W2CCH2"/>
<evidence type="ECO:0000313" key="2">
    <source>
        <dbReference type="EMBL" id="ETK04733.1"/>
    </source>
</evidence>
<reference evidence="2 3" key="1">
    <citation type="submission" date="2013-11" db="EMBL/GenBank/DDBJ databases">
        <title>Single cell genomics of uncultured Tannerella BU063 (oral taxon 286).</title>
        <authorList>
            <person name="Beall C.J."/>
            <person name="Campbell A.G."/>
            <person name="Griffen A.L."/>
            <person name="Podar M."/>
            <person name="Leys E.J."/>
        </authorList>
    </citation>
    <scope>NUCLEOTIDE SEQUENCE [LARGE SCALE GENOMIC DNA]</scope>
    <source>
        <strain evidence="2">Cell 5</strain>
    </source>
</reference>
<dbReference type="Gene3D" id="2.160.20.120">
    <property type="match status" value="1"/>
</dbReference>
<dbReference type="PROSITE" id="PS51257">
    <property type="entry name" value="PROKAR_LIPOPROTEIN"/>
    <property type="match status" value="1"/>
</dbReference>
<evidence type="ECO:0000259" key="1">
    <source>
        <dbReference type="Pfam" id="PF10988"/>
    </source>
</evidence>
<gene>
    <name evidence="2" type="ORF">T229_07475</name>
</gene>
<evidence type="ECO:0000313" key="3">
    <source>
        <dbReference type="Proteomes" id="UP000018872"/>
    </source>
</evidence>
<dbReference type="Proteomes" id="UP000018872">
    <property type="component" value="Unassembled WGS sequence"/>
</dbReference>
<dbReference type="EMBL" id="AYYC01000620">
    <property type="protein sequence ID" value="ETK04733.1"/>
    <property type="molecule type" value="Genomic_DNA"/>
</dbReference>
<comment type="caution">
    <text evidence="2">The sequence shown here is derived from an EMBL/GenBank/DDBJ whole genome shotgun (WGS) entry which is preliminary data.</text>
</comment>
<proteinExistence type="predicted"/>
<dbReference type="Pfam" id="PF10988">
    <property type="entry name" value="DUF2807"/>
    <property type="match status" value="1"/>
</dbReference>
<dbReference type="InterPro" id="IPR021255">
    <property type="entry name" value="DUF2807"/>
</dbReference>
<dbReference type="PATRIC" id="fig|1410950.3.peg.1012"/>
<sequence>MNIKSRIVALLSITLGALILGGCDQDRTKMTRTVDLSEPIREIVVEGCWTVQISPSSNTGVSLEYSSFLGNKISAKVDNGCLRLKLRNAFVGVTHDDLKAVVSLPDITRIKASGAARVLSDGLFRGESLEITLSGASSLSDFNYKGHKIEIELGGASTCRMKGEVEKLELSSGGASKAYMLDFITDKLDLDMGGASHAEMTINKSANGKLSGASTLTYRGNANVSELQLRGASKVKHVP</sequence>